<dbReference type="PANTHER" id="PTHR46211">
    <property type="entry name" value="GLYCEROPHOSPHORYL DIESTER PHOSPHODIESTERASE"/>
    <property type="match status" value="1"/>
</dbReference>
<reference evidence="4" key="1">
    <citation type="journal article" date="2019" name="Int. J. Syst. Evol. Microbiol.">
        <title>The Global Catalogue of Microorganisms (GCM) 10K type strain sequencing project: providing services to taxonomists for standard genome sequencing and annotation.</title>
        <authorList>
            <consortium name="The Broad Institute Genomics Platform"/>
            <consortium name="The Broad Institute Genome Sequencing Center for Infectious Disease"/>
            <person name="Wu L."/>
            <person name="Ma J."/>
        </authorList>
    </citation>
    <scope>NUCLEOTIDE SEQUENCE [LARGE SCALE GENOMIC DNA]</scope>
    <source>
        <strain evidence="4">JCM 18401</strain>
    </source>
</reference>
<dbReference type="CDD" id="cd08579">
    <property type="entry name" value="GDPD_memb_like"/>
    <property type="match status" value="1"/>
</dbReference>
<feature type="transmembrane region" description="Helical" evidence="1">
    <location>
        <begin position="196"/>
        <end position="215"/>
    </location>
</feature>
<keyword evidence="1" id="KW-0812">Transmembrane</keyword>
<dbReference type="SUPFAM" id="SSF51695">
    <property type="entry name" value="PLC-like phosphodiesterases"/>
    <property type="match status" value="1"/>
</dbReference>
<evidence type="ECO:0000259" key="2">
    <source>
        <dbReference type="PROSITE" id="PS51704"/>
    </source>
</evidence>
<feature type="transmembrane region" description="Helical" evidence="1">
    <location>
        <begin position="21"/>
        <end position="42"/>
    </location>
</feature>
<dbReference type="InterPro" id="IPR030395">
    <property type="entry name" value="GP_PDE_dom"/>
</dbReference>
<keyword evidence="4" id="KW-1185">Reference proteome</keyword>
<feature type="transmembrane region" description="Helical" evidence="1">
    <location>
        <begin position="62"/>
        <end position="85"/>
    </location>
</feature>
<keyword evidence="1" id="KW-1133">Transmembrane helix</keyword>
<dbReference type="EMBL" id="BAABJZ010000074">
    <property type="protein sequence ID" value="GAA4888163.1"/>
    <property type="molecule type" value="Genomic_DNA"/>
</dbReference>
<gene>
    <name evidence="3" type="ORF">GCM10023333_21950</name>
</gene>
<feature type="transmembrane region" description="Helical" evidence="1">
    <location>
        <begin position="164"/>
        <end position="184"/>
    </location>
</feature>
<dbReference type="Proteomes" id="UP001499988">
    <property type="component" value="Unassembled WGS sequence"/>
</dbReference>
<dbReference type="InterPro" id="IPR017946">
    <property type="entry name" value="PLC-like_Pdiesterase_TIM-brl"/>
</dbReference>
<evidence type="ECO:0000256" key="1">
    <source>
        <dbReference type="SAM" id="Phobius"/>
    </source>
</evidence>
<organism evidence="3 4">
    <name type="scientific">Ferrimonas pelagia</name>
    <dbReference type="NCBI Taxonomy" id="1177826"/>
    <lineage>
        <taxon>Bacteria</taxon>
        <taxon>Pseudomonadati</taxon>
        <taxon>Pseudomonadota</taxon>
        <taxon>Gammaproteobacteria</taxon>
        <taxon>Alteromonadales</taxon>
        <taxon>Ferrimonadaceae</taxon>
        <taxon>Ferrimonas</taxon>
    </lineage>
</organism>
<dbReference type="PROSITE" id="PS51704">
    <property type="entry name" value="GP_PDE"/>
    <property type="match status" value="1"/>
</dbReference>
<accession>A0ABP9EV94</accession>
<dbReference type="PANTHER" id="PTHR46211:SF8">
    <property type="entry name" value="PHOSPHODIESTERASE"/>
    <property type="match status" value="1"/>
</dbReference>
<sequence>MCSRLQAQFLPAWQRRRTFALAHLLYSAIGLVVLLPLLGVMGRVLLSWSGSDVLTDEEILRFALSGPGAIAAILMGALLLFVSVFEQACMMTLAASQHDDKPGQILSALSHNLKRAPRLFEFSLCLVLRLALIILPFIAVAAIAGLALLTEYDINFYLYQKPTAFWWALAILAALLAGLIPLLLGKLLDWSMALPLILFSNTSAKASFVLSQQMISGHRQPLLGQLALWASTLVLLSTLAALGLRLLGDLTLALAADTLQGLVLLLGGLAGLSLLYSFLLTALASSSFASTLIQCFKRLDPDWTNDHAHIASQALRPATKPPLSLRGALLAVAIAVPISAGIGLWLLAQSQFDDRIEVIAHRGAAGSAPENTLAAMRQAMADGADWLEIDVQETRDGAVIVMHDSDFMKLSGIDLKVWDGTLAQIQALDVGRWFGPEFVGESVPTLEQVLLAARGQTKVLIELKYYGHDQQLEQRVIDIVERLEMVEQIQIMSLNYAGLEKIRALRPDWPIGLLVAQSTGDLTQRDVDFLAVNQAIANRALVQRAKAAGKPLYVWTVNDAVSISRLSSLGVDGLITDEPALARQVLQQRAQLTQSERLLLHTALLLGQPLPQSHYRDNSP</sequence>
<keyword evidence="1" id="KW-0472">Membrane</keyword>
<proteinExistence type="predicted"/>
<name>A0ABP9EV94_9GAMM</name>
<feature type="transmembrane region" description="Helical" evidence="1">
    <location>
        <begin position="227"/>
        <end position="247"/>
    </location>
</feature>
<dbReference type="Pfam" id="PF03009">
    <property type="entry name" value="GDPD"/>
    <property type="match status" value="1"/>
</dbReference>
<dbReference type="Gene3D" id="3.20.20.190">
    <property type="entry name" value="Phosphatidylinositol (PI) phosphodiesterase"/>
    <property type="match status" value="1"/>
</dbReference>
<feature type="transmembrane region" description="Helical" evidence="1">
    <location>
        <begin position="259"/>
        <end position="279"/>
    </location>
</feature>
<feature type="domain" description="GP-PDE" evidence="2">
    <location>
        <begin position="356"/>
        <end position="586"/>
    </location>
</feature>
<feature type="transmembrane region" description="Helical" evidence="1">
    <location>
        <begin position="327"/>
        <end position="347"/>
    </location>
</feature>
<protein>
    <recommendedName>
        <fullName evidence="2">GP-PDE domain-containing protein</fullName>
    </recommendedName>
</protein>
<evidence type="ECO:0000313" key="3">
    <source>
        <dbReference type="EMBL" id="GAA4888163.1"/>
    </source>
</evidence>
<evidence type="ECO:0000313" key="4">
    <source>
        <dbReference type="Proteomes" id="UP001499988"/>
    </source>
</evidence>
<dbReference type="Pfam" id="PF10110">
    <property type="entry name" value="GPDPase_memb"/>
    <property type="match status" value="1"/>
</dbReference>
<comment type="caution">
    <text evidence="3">The sequence shown here is derived from an EMBL/GenBank/DDBJ whole genome shotgun (WGS) entry which is preliminary data.</text>
</comment>
<dbReference type="InterPro" id="IPR018476">
    <property type="entry name" value="GlyceroP-diester-Pdiesterase_M"/>
</dbReference>
<feature type="transmembrane region" description="Helical" evidence="1">
    <location>
        <begin position="119"/>
        <end position="144"/>
    </location>
</feature>